<evidence type="ECO:0000256" key="1">
    <source>
        <dbReference type="SAM" id="MobiDB-lite"/>
    </source>
</evidence>
<comment type="caution">
    <text evidence="2">The sequence shown here is derived from an EMBL/GenBank/DDBJ whole genome shotgun (WGS) entry which is preliminary data.</text>
</comment>
<gene>
    <name evidence="2" type="ORF">PENTCL1PPCAC_9281</name>
</gene>
<dbReference type="Proteomes" id="UP001432027">
    <property type="component" value="Unassembled WGS sequence"/>
</dbReference>
<dbReference type="EMBL" id="BTSX01000002">
    <property type="protein sequence ID" value="GMS87106.1"/>
    <property type="molecule type" value="Genomic_DNA"/>
</dbReference>
<proteinExistence type="predicted"/>
<keyword evidence="3" id="KW-1185">Reference proteome</keyword>
<feature type="region of interest" description="Disordered" evidence="1">
    <location>
        <begin position="1"/>
        <end position="79"/>
    </location>
</feature>
<evidence type="ECO:0000313" key="2">
    <source>
        <dbReference type="EMBL" id="GMS87106.1"/>
    </source>
</evidence>
<accession>A0AAV5SV99</accession>
<dbReference type="AlphaFoldDB" id="A0AAV5SV99"/>
<reference evidence="2" key="1">
    <citation type="submission" date="2023-10" db="EMBL/GenBank/DDBJ databases">
        <title>Genome assembly of Pristionchus species.</title>
        <authorList>
            <person name="Yoshida K."/>
            <person name="Sommer R.J."/>
        </authorList>
    </citation>
    <scope>NUCLEOTIDE SEQUENCE</scope>
    <source>
        <strain evidence="2">RS0144</strain>
    </source>
</reference>
<name>A0AAV5SV99_9BILA</name>
<feature type="compositionally biased region" description="Basic and acidic residues" evidence="1">
    <location>
        <begin position="1"/>
        <end position="30"/>
    </location>
</feature>
<evidence type="ECO:0000313" key="3">
    <source>
        <dbReference type="Proteomes" id="UP001432027"/>
    </source>
</evidence>
<organism evidence="2 3">
    <name type="scientific">Pristionchus entomophagus</name>
    <dbReference type="NCBI Taxonomy" id="358040"/>
    <lineage>
        <taxon>Eukaryota</taxon>
        <taxon>Metazoa</taxon>
        <taxon>Ecdysozoa</taxon>
        <taxon>Nematoda</taxon>
        <taxon>Chromadorea</taxon>
        <taxon>Rhabditida</taxon>
        <taxon>Rhabditina</taxon>
        <taxon>Diplogasteromorpha</taxon>
        <taxon>Diplogasteroidea</taxon>
        <taxon>Neodiplogasteridae</taxon>
        <taxon>Pristionchus</taxon>
    </lineage>
</organism>
<sequence length="156" mass="17503">MSRIEEREDCSTDAEGARAGKEDEGERRDGVGLSEHRRRRSIQHAAECAHAALEPRREGSTTLGPPLSPPPEAFNPSIMGPEEAFGQVRLVSRCLPPRCRNDVIRDSRSFSRQLSIDRARLPHPSRICSHGLWLFSTRVSMEWTERDEPPPSGAHL</sequence>
<protein>
    <submittedName>
        <fullName evidence="2">Uncharacterized protein</fullName>
    </submittedName>
</protein>